<evidence type="ECO:0000256" key="7">
    <source>
        <dbReference type="PIRSR" id="PIRSR602401-1"/>
    </source>
</evidence>
<dbReference type="PRINTS" id="PR00463">
    <property type="entry name" value="EP450I"/>
</dbReference>
<accession>A0A6A3A2P1</accession>
<proteinExistence type="inferred from homology"/>
<dbReference type="InterPro" id="IPR001128">
    <property type="entry name" value="Cyt_P450"/>
</dbReference>
<dbReference type="InterPro" id="IPR002401">
    <property type="entry name" value="Cyt_P450_E_grp-I"/>
</dbReference>
<keyword evidence="10" id="KW-1185">Reference proteome</keyword>
<evidence type="ECO:0000256" key="4">
    <source>
        <dbReference type="ARBA" id="ARBA00023002"/>
    </source>
</evidence>
<name>A0A6A3A2P1_HIBSY</name>
<dbReference type="PANTHER" id="PTHR47947">
    <property type="entry name" value="CYTOCHROME P450 82C3-RELATED"/>
    <property type="match status" value="1"/>
</dbReference>
<dbReference type="PANTHER" id="PTHR47947:SF13">
    <property type="entry name" value="CYTOCHROME P450, FAMILY 81, SUBFAMILY K, POLYPEPTIDE 1-RELATED"/>
    <property type="match status" value="1"/>
</dbReference>
<dbReference type="GO" id="GO:0004497">
    <property type="term" value="F:monooxygenase activity"/>
    <property type="evidence" value="ECO:0007669"/>
    <property type="project" value="UniProtKB-KW"/>
</dbReference>
<reference evidence="9" key="1">
    <citation type="submission" date="2019-09" db="EMBL/GenBank/DDBJ databases">
        <title>Draft genome information of white flower Hibiscus syriacus.</title>
        <authorList>
            <person name="Kim Y.-M."/>
        </authorList>
    </citation>
    <scope>NUCLEOTIDE SEQUENCE [LARGE SCALE GENOMIC DNA]</scope>
    <source>
        <strain evidence="9">YM2019G1</strain>
    </source>
</reference>
<dbReference type="Gene3D" id="1.10.630.10">
    <property type="entry name" value="Cytochrome P450"/>
    <property type="match status" value="2"/>
</dbReference>
<evidence type="ECO:0000256" key="3">
    <source>
        <dbReference type="ARBA" id="ARBA00022723"/>
    </source>
</evidence>
<evidence type="ECO:0000256" key="6">
    <source>
        <dbReference type="ARBA" id="ARBA00023033"/>
    </source>
</evidence>
<dbReference type="GO" id="GO:0020037">
    <property type="term" value="F:heme binding"/>
    <property type="evidence" value="ECO:0007669"/>
    <property type="project" value="InterPro"/>
</dbReference>
<dbReference type="PRINTS" id="PR00385">
    <property type="entry name" value="P450"/>
</dbReference>
<comment type="caution">
    <text evidence="9">The sequence shown here is derived from an EMBL/GenBank/DDBJ whole genome shotgun (WGS) entry which is preliminary data.</text>
</comment>
<dbReference type="AlphaFoldDB" id="A0A6A3A2P1"/>
<keyword evidence="5 7" id="KW-0408">Iron</keyword>
<dbReference type="InterPro" id="IPR017972">
    <property type="entry name" value="Cyt_P450_CS"/>
</dbReference>
<dbReference type="Pfam" id="PF00067">
    <property type="entry name" value="p450"/>
    <property type="match status" value="1"/>
</dbReference>
<dbReference type="GO" id="GO:0005506">
    <property type="term" value="F:iron ion binding"/>
    <property type="evidence" value="ECO:0007669"/>
    <property type="project" value="InterPro"/>
</dbReference>
<dbReference type="GO" id="GO:0016705">
    <property type="term" value="F:oxidoreductase activity, acting on paired donors, with incorporation or reduction of molecular oxygen"/>
    <property type="evidence" value="ECO:0007669"/>
    <property type="project" value="InterPro"/>
</dbReference>
<dbReference type="SUPFAM" id="SSF48264">
    <property type="entry name" value="Cytochrome P450"/>
    <property type="match status" value="1"/>
</dbReference>
<dbReference type="EMBL" id="VEPZ02001048">
    <property type="protein sequence ID" value="KAE8697917.1"/>
    <property type="molecule type" value="Genomic_DNA"/>
</dbReference>
<gene>
    <name evidence="9" type="ORF">F3Y22_tig00110607pilonHSYRG00051</name>
</gene>
<keyword evidence="2 7" id="KW-0349">Heme</keyword>
<sequence length="309" mass="34406">MIFSNRPQTMAGDTLVYDGRSYVWAPHGPLWKNLRRLSVVEILSTTSVQKSSSIREDEVGNLVRRHLLEASSANGSSRKVEYLFGLLTMNVMLKMASGEPAARDKETEKMRTRDAAANAIENPSVIEKKILNSFPMKSSRARQCMQHVPQMMFIAGTETTSFTLEWAIKSSRGFEETPVLVPHYSSQDCMVCGYDVSKGTLLIVNAWAIQNDPSLWDEPTKLRLERFEEEKEGSKFLPFGLGRRACPGATMGLRSILLALGTAIQCFEWENVGSDTVDMRPGTGPTLSKAMPLEALCSPRPDLIKLQIL</sequence>
<evidence type="ECO:0000256" key="8">
    <source>
        <dbReference type="RuleBase" id="RU000461"/>
    </source>
</evidence>
<protein>
    <submittedName>
        <fullName evidence="9">Uncharacterized protein</fullName>
    </submittedName>
</protein>
<keyword evidence="3 7" id="KW-0479">Metal-binding</keyword>
<evidence type="ECO:0000256" key="5">
    <source>
        <dbReference type="ARBA" id="ARBA00023004"/>
    </source>
</evidence>
<comment type="similarity">
    <text evidence="1 8">Belongs to the cytochrome P450 family.</text>
</comment>
<evidence type="ECO:0000256" key="1">
    <source>
        <dbReference type="ARBA" id="ARBA00010617"/>
    </source>
</evidence>
<evidence type="ECO:0000256" key="2">
    <source>
        <dbReference type="ARBA" id="ARBA00022617"/>
    </source>
</evidence>
<feature type="binding site" description="axial binding residue" evidence="7">
    <location>
        <position position="246"/>
    </location>
    <ligand>
        <name>heme</name>
        <dbReference type="ChEBI" id="CHEBI:30413"/>
    </ligand>
    <ligandPart>
        <name>Fe</name>
        <dbReference type="ChEBI" id="CHEBI:18248"/>
    </ligandPart>
</feature>
<evidence type="ECO:0000313" key="10">
    <source>
        <dbReference type="Proteomes" id="UP000436088"/>
    </source>
</evidence>
<organism evidence="9 10">
    <name type="scientific">Hibiscus syriacus</name>
    <name type="common">Rose of Sharon</name>
    <dbReference type="NCBI Taxonomy" id="106335"/>
    <lineage>
        <taxon>Eukaryota</taxon>
        <taxon>Viridiplantae</taxon>
        <taxon>Streptophyta</taxon>
        <taxon>Embryophyta</taxon>
        <taxon>Tracheophyta</taxon>
        <taxon>Spermatophyta</taxon>
        <taxon>Magnoliopsida</taxon>
        <taxon>eudicotyledons</taxon>
        <taxon>Gunneridae</taxon>
        <taxon>Pentapetalae</taxon>
        <taxon>rosids</taxon>
        <taxon>malvids</taxon>
        <taxon>Malvales</taxon>
        <taxon>Malvaceae</taxon>
        <taxon>Malvoideae</taxon>
        <taxon>Hibiscus</taxon>
    </lineage>
</organism>
<keyword evidence="6 8" id="KW-0503">Monooxygenase</keyword>
<dbReference type="PROSITE" id="PS00086">
    <property type="entry name" value="CYTOCHROME_P450"/>
    <property type="match status" value="1"/>
</dbReference>
<dbReference type="Proteomes" id="UP000436088">
    <property type="component" value="Unassembled WGS sequence"/>
</dbReference>
<dbReference type="InterPro" id="IPR050651">
    <property type="entry name" value="Plant_Cytochrome_P450_Monoox"/>
</dbReference>
<dbReference type="InterPro" id="IPR036396">
    <property type="entry name" value="Cyt_P450_sf"/>
</dbReference>
<comment type="cofactor">
    <cofactor evidence="7">
        <name>heme</name>
        <dbReference type="ChEBI" id="CHEBI:30413"/>
    </cofactor>
</comment>
<keyword evidence="4 8" id="KW-0560">Oxidoreductase</keyword>
<evidence type="ECO:0000313" key="9">
    <source>
        <dbReference type="EMBL" id="KAE8697917.1"/>
    </source>
</evidence>